<reference evidence="1 2" key="1">
    <citation type="submission" date="2016-01" db="EMBL/GenBank/DDBJ databases">
        <title>Mycobacterium immunogenum strain CD11_6 genome sequencing and assembly.</title>
        <authorList>
            <person name="Kaur G."/>
            <person name="Nair G.R."/>
            <person name="Mayilraj S."/>
        </authorList>
    </citation>
    <scope>NUCLEOTIDE SEQUENCE [LARGE SCALE GENOMIC DNA]</scope>
    <source>
        <strain evidence="1 2">CD11-6</strain>
    </source>
</reference>
<dbReference type="EMBL" id="LQYE01000001">
    <property type="protein sequence ID" value="OAT70029.1"/>
    <property type="molecule type" value="Genomic_DNA"/>
</dbReference>
<dbReference type="InterPro" id="IPR037175">
    <property type="entry name" value="KFase_sf"/>
</dbReference>
<proteinExistence type="predicted"/>
<dbReference type="GO" id="GO:0004061">
    <property type="term" value="F:arylformamidase activity"/>
    <property type="evidence" value="ECO:0007669"/>
    <property type="project" value="InterPro"/>
</dbReference>
<name>A0A179VDR0_9MYCO</name>
<protein>
    <submittedName>
        <fullName evidence="1">Cyclase</fullName>
    </submittedName>
</protein>
<evidence type="ECO:0000313" key="1">
    <source>
        <dbReference type="EMBL" id="OAT70029.1"/>
    </source>
</evidence>
<evidence type="ECO:0000313" key="2">
    <source>
        <dbReference type="Proteomes" id="UP000186919"/>
    </source>
</evidence>
<dbReference type="Gene3D" id="3.50.30.50">
    <property type="entry name" value="Putative cyclase"/>
    <property type="match status" value="1"/>
</dbReference>
<dbReference type="GO" id="GO:0019441">
    <property type="term" value="P:L-tryptophan catabolic process to kynurenine"/>
    <property type="evidence" value="ECO:0007669"/>
    <property type="project" value="InterPro"/>
</dbReference>
<sequence>MPGWEDADWRNEDLCKFTESNDKNAMGLQFYDLSHPWGLGTPCWPYFEDVKIERLHNMARSGVLTQKITTVMHSGTHIDAPAHVVPGTPFLEEVPLPNFFGTGVVVSIPKKKWEVITAEDLENARPQIREGDIVIVNTGWHRYYGDNRHYYAYSPGFYKDAGEWFVERKVKMVGSDTQALDHPLGTAIGPHGTGAPNGLIPEVNREYEQLTGRKVIEDFPYWEPCHNAILSNGILGFENVGGDIDKVTGKRVTFAAFPWRWKKGDGCIVRLVAITDPSGEYRIETGTAG</sequence>
<dbReference type="PANTHER" id="PTHR31118">
    <property type="entry name" value="CYCLASE-LIKE PROTEIN 2"/>
    <property type="match status" value="1"/>
</dbReference>
<dbReference type="AlphaFoldDB" id="A0A179VDR0"/>
<accession>A0A179VDR0</accession>
<organism evidence="1 2">
    <name type="scientific">Mycobacteroides immunogenum</name>
    <dbReference type="NCBI Taxonomy" id="83262"/>
    <lineage>
        <taxon>Bacteria</taxon>
        <taxon>Bacillati</taxon>
        <taxon>Actinomycetota</taxon>
        <taxon>Actinomycetes</taxon>
        <taxon>Mycobacteriales</taxon>
        <taxon>Mycobacteriaceae</taxon>
        <taxon>Mycobacteroides</taxon>
    </lineage>
</organism>
<dbReference type="Pfam" id="PF04199">
    <property type="entry name" value="Cyclase"/>
    <property type="match status" value="1"/>
</dbReference>
<dbReference type="InterPro" id="IPR007325">
    <property type="entry name" value="KFase/CYL"/>
</dbReference>
<gene>
    <name evidence="1" type="ORF">AWB85_01115</name>
</gene>
<dbReference type="Proteomes" id="UP000186919">
    <property type="component" value="Unassembled WGS sequence"/>
</dbReference>
<comment type="caution">
    <text evidence="1">The sequence shown here is derived from an EMBL/GenBank/DDBJ whole genome shotgun (WGS) entry which is preliminary data.</text>
</comment>
<dbReference type="PANTHER" id="PTHR31118:SF32">
    <property type="entry name" value="KYNURENINE FORMAMIDASE"/>
    <property type="match status" value="1"/>
</dbReference>
<dbReference type="SUPFAM" id="SSF102198">
    <property type="entry name" value="Putative cyclase"/>
    <property type="match status" value="1"/>
</dbReference>